<comment type="catalytic activity">
    <reaction evidence="3">
        <text>a monoacylglycerol + H2O = glycerol + a fatty acid + H(+)</text>
        <dbReference type="Rhea" id="RHEA:15245"/>
        <dbReference type="ChEBI" id="CHEBI:15377"/>
        <dbReference type="ChEBI" id="CHEBI:15378"/>
        <dbReference type="ChEBI" id="CHEBI:17408"/>
        <dbReference type="ChEBI" id="CHEBI:17754"/>
        <dbReference type="ChEBI" id="CHEBI:28868"/>
    </reaction>
</comment>
<dbReference type="AlphaFoldDB" id="A0A136ITP1"/>
<gene>
    <name evidence="5" type="ORF">Micbo1qcDRAFT_214784</name>
</gene>
<proteinExistence type="inferred from homology"/>
<keyword evidence="6" id="KW-1185">Reference proteome</keyword>
<evidence type="ECO:0000313" key="6">
    <source>
        <dbReference type="Proteomes" id="UP000070501"/>
    </source>
</evidence>
<dbReference type="InterPro" id="IPR002921">
    <property type="entry name" value="Fungal_lipase-type"/>
</dbReference>
<dbReference type="SUPFAM" id="SSF53474">
    <property type="entry name" value="alpha/beta-Hydrolases"/>
    <property type="match status" value="1"/>
</dbReference>
<dbReference type="InterPro" id="IPR051218">
    <property type="entry name" value="Sec_MonoDiacylglyc_Lipase"/>
</dbReference>
<reference evidence="6" key="1">
    <citation type="submission" date="2016-02" db="EMBL/GenBank/DDBJ databases">
        <title>Draft genome sequence of Microdochium bolleyi, a fungal endophyte of beachgrass.</title>
        <authorList>
            <consortium name="DOE Joint Genome Institute"/>
            <person name="David A.S."/>
            <person name="May G."/>
            <person name="Haridas S."/>
            <person name="Lim J."/>
            <person name="Wang M."/>
            <person name="Labutti K."/>
            <person name="Lipzen A."/>
            <person name="Barry K."/>
            <person name="Grigoriev I.V."/>
        </authorList>
    </citation>
    <scope>NUCLEOTIDE SEQUENCE [LARGE SCALE GENOMIC DNA]</scope>
    <source>
        <strain evidence="6">J235TASD1</strain>
    </source>
</reference>
<dbReference type="Proteomes" id="UP000070501">
    <property type="component" value="Unassembled WGS sequence"/>
</dbReference>
<dbReference type="GO" id="GO:0006629">
    <property type="term" value="P:lipid metabolic process"/>
    <property type="evidence" value="ECO:0007669"/>
    <property type="project" value="InterPro"/>
</dbReference>
<name>A0A136ITP1_9PEZI</name>
<dbReference type="OrthoDB" id="406844at2759"/>
<dbReference type="Pfam" id="PF01764">
    <property type="entry name" value="Lipase_3"/>
    <property type="match status" value="1"/>
</dbReference>
<dbReference type="EMBL" id="KQ964259">
    <property type="protein sequence ID" value="KXJ88156.1"/>
    <property type="molecule type" value="Genomic_DNA"/>
</dbReference>
<dbReference type="InParanoid" id="A0A136ITP1"/>
<protein>
    <recommendedName>
        <fullName evidence="4">Fungal lipase-type domain-containing protein</fullName>
    </recommendedName>
</protein>
<dbReference type="PANTHER" id="PTHR45856">
    <property type="entry name" value="ALPHA/BETA-HYDROLASES SUPERFAMILY PROTEIN"/>
    <property type="match status" value="1"/>
</dbReference>
<evidence type="ECO:0000313" key="5">
    <source>
        <dbReference type="EMBL" id="KXJ88156.1"/>
    </source>
</evidence>
<comment type="similarity">
    <text evidence="1">Belongs to the AB hydrolase superfamily. Lipase family. Class 3 subfamily.</text>
</comment>
<feature type="domain" description="Fungal lipase-type" evidence="4">
    <location>
        <begin position="89"/>
        <end position="258"/>
    </location>
</feature>
<dbReference type="InterPro" id="IPR029058">
    <property type="entry name" value="AB_hydrolase_fold"/>
</dbReference>
<organism evidence="5 6">
    <name type="scientific">Microdochium bolleyi</name>
    <dbReference type="NCBI Taxonomy" id="196109"/>
    <lineage>
        <taxon>Eukaryota</taxon>
        <taxon>Fungi</taxon>
        <taxon>Dikarya</taxon>
        <taxon>Ascomycota</taxon>
        <taxon>Pezizomycotina</taxon>
        <taxon>Sordariomycetes</taxon>
        <taxon>Xylariomycetidae</taxon>
        <taxon>Xylariales</taxon>
        <taxon>Microdochiaceae</taxon>
        <taxon>Microdochium</taxon>
    </lineage>
</organism>
<comment type="catalytic activity">
    <reaction evidence="2">
        <text>a diacylglycerol + H2O = a monoacylglycerol + a fatty acid + H(+)</text>
        <dbReference type="Rhea" id="RHEA:32731"/>
        <dbReference type="ChEBI" id="CHEBI:15377"/>
        <dbReference type="ChEBI" id="CHEBI:15378"/>
        <dbReference type="ChEBI" id="CHEBI:17408"/>
        <dbReference type="ChEBI" id="CHEBI:18035"/>
        <dbReference type="ChEBI" id="CHEBI:28868"/>
    </reaction>
</comment>
<evidence type="ECO:0000259" key="4">
    <source>
        <dbReference type="Pfam" id="PF01764"/>
    </source>
</evidence>
<sequence length="395" mass="42500">MTDFNFNLSQQVYCLSSASNAVGSMRGTEADLQTAMDTALASELPRITGDWQKSWGPRVYKRDPKLRGAAENVWFAAVSESQKTVVVAVAGTAPVSIQDWLDDMDVKKVVNFDSWIAQWSTGIKEPVIDEKPQNDGAAYIARGTAMGVYNILNNVDQATKTHIWEYLNTLEAGYTVIFTGHSMGGAITPALALGLSLAGMSGSDQTYAMPSAGPTSGNLLFVDKYKKAYPMTSVPGATAGYQVLNLDLYNTDDIVPQAWSLDPSQDRNLTNILGAIYTPAVVTSTWAQGLAGFLVSIAKGLSCNSEIKYVPIPGQKFTGPGLVTISTLSLLGTSILSNHTTDYWAYIGIDKFVSCFEDKVCEHPRVDKPEASLHGEGAEVVSGVMQSVQQKLVQA</sequence>
<evidence type="ECO:0000256" key="3">
    <source>
        <dbReference type="ARBA" id="ARBA00048461"/>
    </source>
</evidence>
<evidence type="ECO:0000256" key="1">
    <source>
        <dbReference type="ARBA" id="ARBA00043996"/>
    </source>
</evidence>
<dbReference type="PANTHER" id="PTHR45856:SF11">
    <property type="entry name" value="FUNGAL LIPASE-LIKE DOMAIN-CONTAINING PROTEIN"/>
    <property type="match status" value="1"/>
</dbReference>
<accession>A0A136ITP1</accession>
<dbReference type="Gene3D" id="3.40.50.1820">
    <property type="entry name" value="alpha/beta hydrolase"/>
    <property type="match status" value="1"/>
</dbReference>
<evidence type="ECO:0000256" key="2">
    <source>
        <dbReference type="ARBA" id="ARBA00047591"/>
    </source>
</evidence>